<dbReference type="PANTHER" id="PTHR34109">
    <property type="entry name" value="BNAUNNG04460D PROTEIN-RELATED"/>
    <property type="match status" value="1"/>
</dbReference>
<dbReference type="STRING" id="1503925.TH53_05615"/>
<dbReference type="Proteomes" id="UP000032049">
    <property type="component" value="Unassembled WGS sequence"/>
</dbReference>
<dbReference type="SUPFAM" id="SSF54593">
    <property type="entry name" value="Glyoxalase/Bleomycin resistance protein/Dihydroxybiphenyl dioxygenase"/>
    <property type="match status" value="1"/>
</dbReference>
<dbReference type="InterPro" id="IPR004360">
    <property type="entry name" value="Glyas_Fos-R_dOase_dom"/>
</dbReference>
<dbReference type="Gene3D" id="3.30.720.120">
    <property type="match status" value="1"/>
</dbReference>
<dbReference type="Pfam" id="PF00903">
    <property type="entry name" value="Glyoxalase"/>
    <property type="match status" value="1"/>
</dbReference>
<keyword evidence="3" id="KW-1185">Reference proteome</keyword>
<protein>
    <recommendedName>
        <fullName evidence="1">Glyoxalase/fosfomycin resistance/dioxygenase domain-containing protein</fullName>
    </recommendedName>
</protein>
<dbReference type="RefSeq" id="WP_041879377.1">
    <property type="nucleotide sequence ID" value="NZ_CP157278.1"/>
</dbReference>
<proteinExistence type="predicted"/>
<dbReference type="CDD" id="cd07246">
    <property type="entry name" value="VOC_like"/>
    <property type="match status" value="1"/>
</dbReference>
<evidence type="ECO:0000313" key="3">
    <source>
        <dbReference type="Proteomes" id="UP000032049"/>
    </source>
</evidence>
<dbReference type="OrthoDB" id="9795306at2"/>
<dbReference type="InterPro" id="IPR029068">
    <property type="entry name" value="Glyas_Bleomycin-R_OHBP_Dase"/>
</dbReference>
<evidence type="ECO:0000259" key="1">
    <source>
        <dbReference type="Pfam" id="PF00903"/>
    </source>
</evidence>
<sequence>MNNYKDQQTILSYLMLENAIEFIEFVKTVFNAEITLLNIAADNRTVLSAEIKIGHSVLLLSEAADKYGKAVGNLFIYVGDADETFQRAIFHGASVVTELSDMDYGRCGGIEDPFGNTWWITSTA</sequence>
<dbReference type="PANTHER" id="PTHR34109:SF1">
    <property type="entry name" value="VOC DOMAIN-CONTAINING PROTEIN"/>
    <property type="match status" value="1"/>
</dbReference>
<dbReference type="EMBL" id="JXRA01000024">
    <property type="protein sequence ID" value="KIO78070.1"/>
    <property type="molecule type" value="Genomic_DNA"/>
</dbReference>
<dbReference type="Gene3D" id="3.30.720.110">
    <property type="match status" value="1"/>
</dbReference>
<dbReference type="AlphaFoldDB" id="A0A0D0GPF1"/>
<comment type="caution">
    <text evidence="2">The sequence shown here is derived from an EMBL/GenBank/DDBJ whole genome shotgun (WGS) entry which is preliminary data.</text>
</comment>
<feature type="domain" description="Glyoxalase/fosfomycin resistance/dioxygenase" evidence="1">
    <location>
        <begin position="42"/>
        <end position="120"/>
    </location>
</feature>
<name>A0A0D0GPF1_9SPHI</name>
<evidence type="ECO:0000313" key="2">
    <source>
        <dbReference type="EMBL" id="KIO78070.1"/>
    </source>
</evidence>
<accession>A0A0D0GPF1</accession>
<reference evidence="2 3" key="1">
    <citation type="submission" date="2015-01" db="EMBL/GenBank/DDBJ databases">
        <title>Draft genome sequence of Pedobacter sp. NL19 isolated from sludge of an effluent treatment pond in an abandoned uranium mine.</title>
        <authorList>
            <person name="Santos T."/>
            <person name="Caetano T."/>
            <person name="Covas C."/>
            <person name="Cruz A."/>
            <person name="Mendo S."/>
        </authorList>
    </citation>
    <scope>NUCLEOTIDE SEQUENCE [LARGE SCALE GENOMIC DNA]</scope>
    <source>
        <strain evidence="2 3">NL19</strain>
    </source>
</reference>
<gene>
    <name evidence="2" type="ORF">TH53_05615</name>
</gene>
<organism evidence="2 3">
    <name type="scientific">Pedobacter lusitanus</name>
    <dbReference type="NCBI Taxonomy" id="1503925"/>
    <lineage>
        <taxon>Bacteria</taxon>
        <taxon>Pseudomonadati</taxon>
        <taxon>Bacteroidota</taxon>
        <taxon>Sphingobacteriia</taxon>
        <taxon>Sphingobacteriales</taxon>
        <taxon>Sphingobacteriaceae</taxon>
        <taxon>Pedobacter</taxon>
    </lineage>
</organism>